<dbReference type="InterPro" id="IPR018060">
    <property type="entry name" value="HTH_AraC"/>
</dbReference>
<feature type="domain" description="HTH araC/xylS-type" evidence="1">
    <location>
        <begin position="37"/>
        <end position="141"/>
    </location>
</feature>
<dbReference type="PROSITE" id="PS01124">
    <property type="entry name" value="HTH_ARAC_FAMILY_2"/>
    <property type="match status" value="1"/>
</dbReference>
<comment type="caution">
    <text evidence="2">The sequence shown here is derived from an EMBL/GenBank/DDBJ whole genome shotgun (WGS) entry which is preliminary data.</text>
</comment>
<dbReference type="Gene3D" id="1.10.10.60">
    <property type="entry name" value="Homeodomain-like"/>
    <property type="match status" value="1"/>
</dbReference>
<proteinExistence type="predicted"/>
<protein>
    <recommendedName>
        <fullName evidence="1">HTH araC/xylS-type domain-containing protein</fullName>
    </recommendedName>
</protein>
<dbReference type="Proteomes" id="UP000660070">
    <property type="component" value="Unassembled WGS sequence"/>
</dbReference>
<evidence type="ECO:0000313" key="3">
    <source>
        <dbReference type="Proteomes" id="UP000660070"/>
    </source>
</evidence>
<name>A0ABS0FF52_9FLAO</name>
<accession>A0ABS0FF52</accession>
<reference evidence="2 3" key="1">
    <citation type="submission" date="2020-11" db="EMBL/GenBank/DDBJ databases">
        <title>Kaistella gelatinilytica sp. nov., a flavobacterium isolated from Antarctic Soil.</title>
        <authorList>
            <person name="Li J."/>
        </authorList>
    </citation>
    <scope>NUCLEOTIDE SEQUENCE [LARGE SCALE GENOMIC DNA]</scope>
    <source>
        <strain evidence="2 3">G5-32</strain>
    </source>
</reference>
<evidence type="ECO:0000259" key="1">
    <source>
        <dbReference type="PROSITE" id="PS01124"/>
    </source>
</evidence>
<gene>
    <name evidence="2" type="ORF">IV494_14295</name>
</gene>
<organism evidence="2 3">
    <name type="scientific">Kaistella gelatinilytica</name>
    <dbReference type="NCBI Taxonomy" id="2787636"/>
    <lineage>
        <taxon>Bacteria</taxon>
        <taxon>Pseudomonadati</taxon>
        <taxon>Bacteroidota</taxon>
        <taxon>Flavobacteriia</taxon>
        <taxon>Flavobacteriales</taxon>
        <taxon>Weeksellaceae</taxon>
        <taxon>Chryseobacterium group</taxon>
        <taxon>Kaistella</taxon>
    </lineage>
</organism>
<sequence>MSVYSIEKKVASEESSVLSFDRHTDFITTDTLRKLLRKLERFERSDLYLKNDISLLKLTSFCRSNTKYISHVLNFCKERDYNNYINELRIQYIVKKLQSDRQYRKYKIAVLAKEAGFSSPNKFSFIFKNSKGILPSTFIRNLQ</sequence>
<dbReference type="RefSeq" id="WP_196080778.1">
    <property type="nucleotide sequence ID" value="NZ_JADPVI010000004.1"/>
</dbReference>
<dbReference type="EMBL" id="JADPVI010000004">
    <property type="protein sequence ID" value="MBF8458350.1"/>
    <property type="molecule type" value="Genomic_DNA"/>
</dbReference>
<evidence type="ECO:0000313" key="2">
    <source>
        <dbReference type="EMBL" id="MBF8458350.1"/>
    </source>
</evidence>
<dbReference type="SMART" id="SM00342">
    <property type="entry name" value="HTH_ARAC"/>
    <property type="match status" value="1"/>
</dbReference>
<keyword evidence="3" id="KW-1185">Reference proteome</keyword>